<evidence type="ECO:0000313" key="9">
    <source>
        <dbReference type="EMBL" id="MBB6166013.1"/>
    </source>
</evidence>
<comment type="pathway">
    <text evidence="1">Cofactor biosynthesis; (R)-pantothenate biosynthesis; (R)-pantoate from 3-methyl-2-oxobutanoate: step 2/2.</text>
</comment>
<evidence type="ECO:0000259" key="8">
    <source>
        <dbReference type="Pfam" id="PF02558"/>
    </source>
</evidence>
<dbReference type="InterPro" id="IPR013328">
    <property type="entry name" value="6PGD_dom2"/>
</dbReference>
<name>A0A7W9YDN7_9HYPH</name>
<dbReference type="InterPro" id="IPR008927">
    <property type="entry name" value="6-PGluconate_DH-like_C_sf"/>
</dbReference>
<evidence type="ECO:0000313" key="10">
    <source>
        <dbReference type="Proteomes" id="UP000547879"/>
    </source>
</evidence>
<dbReference type="InterPro" id="IPR003421">
    <property type="entry name" value="Opine_DH"/>
</dbReference>
<keyword evidence="10" id="KW-1185">Reference proteome</keyword>
<dbReference type="Gene3D" id="1.10.1040.10">
    <property type="entry name" value="N-(1-d-carboxylethyl)-l-norvaline Dehydrogenase, domain 2"/>
    <property type="match status" value="1"/>
</dbReference>
<comment type="similarity">
    <text evidence="2">Belongs to the lysopine/nopaline/octopine/opine/vitopine dehydrogenases family.</text>
</comment>
<comment type="catalytic activity">
    <reaction evidence="6">
        <text>(R)-pantoate + NADP(+) = 2-dehydropantoate + NADPH + H(+)</text>
        <dbReference type="Rhea" id="RHEA:16233"/>
        <dbReference type="ChEBI" id="CHEBI:11561"/>
        <dbReference type="ChEBI" id="CHEBI:15378"/>
        <dbReference type="ChEBI" id="CHEBI:15980"/>
        <dbReference type="ChEBI" id="CHEBI:57783"/>
        <dbReference type="ChEBI" id="CHEBI:58349"/>
        <dbReference type="EC" id="1.1.1.169"/>
    </reaction>
</comment>
<dbReference type="Pfam" id="PF02317">
    <property type="entry name" value="Octopine_DH"/>
    <property type="match status" value="1"/>
</dbReference>
<evidence type="ECO:0000259" key="7">
    <source>
        <dbReference type="Pfam" id="PF02317"/>
    </source>
</evidence>
<sequence>MRIGIVGCGGVALGYAAMLTERGNDPVLWSPSGKSAAELRGAELRGAELEVSGVLETRFRPVFASDPQVLMEHAEVVIIAVPGYGHKVVIDAITPFARSGQTFIVSAQLSLSATYLWQRLQASGIAANVVAWATTALMSRRSGPHSISIGGIRSRLEAAVLPAGGDGSAIALCRDLFGDRFTEVAEITAIALSNLNPPIHLASALCNFTRIEKGEYWANYDGITPSVARMIEALDAERLAVAKAYGVTVRTVHEHYHLTFGFEPGRTLAEMAAAVHEKRKGPPGPVTTDTRFVTEDVPFGIVPVIALADKSGVPVPLHKAGLVVVNALYGRQFENENDLLSWVA</sequence>
<reference evidence="9 10" key="1">
    <citation type="submission" date="2020-08" db="EMBL/GenBank/DDBJ databases">
        <title>Genomic Encyclopedia of Type Strains, Phase IV (KMG-IV): sequencing the most valuable type-strain genomes for metagenomic binning, comparative biology and taxonomic classification.</title>
        <authorList>
            <person name="Goeker M."/>
        </authorList>
    </citation>
    <scope>NUCLEOTIDE SEQUENCE [LARGE SCALE GENOMIC DNA]</scope>
    <source>
        <strain evidence="9 10">DSM 100734</strain>
    </source>
</reference>
<dbReference type="AlphaFoldDB" id="A0A7W9YDN7"/>
<dbReference type="UniPathway" id="UPA00028">
    <property type="reaction ID" value="UER00004"/>
</dbReference>
<dbReference type="GO" id="GO:0008677">
    <property type="term" value="F:2-dehydropantoate 2-reductase activity"/>
    <property type="evidence" value="ECO:0007669"/>
    <property type="project" value="UniProtKB-EC"/>
</dbReference>
<keyword evidence="4" id="KW-0566">Pantothenate biosynthesis</keyword>
<gene>
    <name evidence="9" type="ORF">HNQ72_005863</name>
</gene>
<dbReference type="Proteomes" id="UP000547879">
    <property type="component" value="Unassembled WGS sequence"/>
</dbReference>
<feature type="domain" description="Ketopantoate reductase N-terminal" evidence="8">
    <location>
        <begin position="3"/>
        <end position="112"/>
    </location>
</feature>
<dbReference type="EMBL" id="JACHEG010000013">
    <property type="protein sequence ID" value="MBB6166013.1"/>
    <property type="molecule type" value="Genomic_DNA"/>
</dbReference>
<dbReference type="Pfam" id="PF02558">
    <property type="entry name" value="ApbA"/>
    <property type="match status" value="1"/>
</dbReference>
<dbReference type="InterPro" id="IPR036291">
    <property type="entry name" value="NAD(P)-bd_dom_sf"/>
</dbReference>
<dbReference type="Gene3D" id="3.40.50.720">
    <property type="entry name" value="NAD(P)-binding Rossmann-like Domain"/>
    <property type="match status" value="1"/>
</dbReference>
<keyword evidence="5 9" id="KW-0560">Oxidoreductase</keyword>
<feature type="domain" description="Opine dehydrogenase" evidence="7">
    <location>
        <begin position="186"/>
        <end position="327"/>
    </location>
</feature>
<evidence type="ECO:0000256" key="1">
    <source>
        <dbReference type="ARBA" id="ARBA00004994"/>
    </source>
</evidence>
<dbReference type="SUPFAM" id="SSF51735">
    <property type="entry name" value="NAD(P)-binding Rossmann-fold domains"/>
    <property type="match status" value="1"/>
</dbReference>
<evidence type="ECO:0000256" key="5">
    <source>
        <dbReference type="ARBA" id="ARBA00023002"/>
    </source>
</evidence>
<dbReference type="InterPro" id="IPR013332">
    <property type="entry name" value="KPR_N"/>
</dbReference>
<dbReference type="RefSeq" id="WP_183997771.1">
    <property type="nucleotide sequence ID" value="NZ_BMHW01000015.1"/>
</dbReference>
<evidence type="ECO:0000256" key="3">
    <source>
        <dbReference type="ARBA" id="ARBA00019465"/>
    </source>
</evidence>
<evidence type="ECO:0000256" key="2">
    <source>
        <dbReference type="ARBA" id="ARBA00008730"/>
    </source>
</evidence>
<evidence type="ECO:0000256" key="4">
    <source>
        <dbReference type="ARBA" id="ARBA00022655"/>
    </source>
</evidence>
<dbReference type="GO" id="GO:0015940">
    <property type="term" value="P:pantothenate biosynthetic process"/>
    <property type="evidence" value="ECO:0007669"/>
    <property type="project" value="UniProtKB-UniPathway"/>
</dbReference>
<proteinExistence type="inferred from homology"/>
<dbReference type="SUPFAM" id="SSF48179">
    <property type="entry name" value="6-phosphogluconate dehydrogenase C-terminal domain-like"/>
    <property type="match status" value="1"/>
</dbReference>
<evidence type="ECO:0000256" key="6">
    <source>
        <dbReference type="ARBA" id="ARBA00048793"/>
    </source>
</evidence>
<organism evidence="9 10">
    <name type="scientific">Rhizobium wenxiniae</name>
    <dbReference type="NCBI Taxonomy" id="1737357"/>
    <lineage>
        <taxon>Bacteria</taxon>
        <taxon>Pseudomonadati</taxon>
        <taxon>Pseudomonadota</taxon>
        <taxon>Alphaproteobacteria</taxon>
        <taxon>Hyphomicrobiales</taxon>
        <taxon>Rhizobiaceae</taxon>
        <taxon>Rhizobium/Agrobacterium group</taxon>
        <taxon>Rhizobium</taxon>
    </lineage>
</organism>
<accession>A0A7W9YDN7</accession>
<protein>
    <recommendedName>
        <fullName evidence="3">2-dehydropantoate 2-reductase</fullName>
    </recommendedName>
</protein>
<comment type="caution">
    <text evidence="9">The sequence shown here is derived from an EMBL/GenBank/DDBJ whole genome shotgun (WGS) entry which is preliminary data.</text>
</comment>